<dbReference type="Gene3D" id="2.40.50.90">
    <property type="match status" value="1"/>
</dbReference>
<keyword evidence="2" id="KW-1185">Reference proteome</keyword>
<dbReference type="SUPFAM" id="SSF50199">
    <property type="entry name" value="Staphylococcal nuclease"/>
    <property type="match status" value="1"/>
</dbReference>
<evidence type="ECO:0000313" key="1">
    <source>
        <dbReference type="EMBL" id="MFC3097926.1"/>
    </source>
</evidence>
<gene>
    <name evidence="1" type="ORF">ACFODU_08960</name>
</gene>
<reference evidence="2" key="1">
    <citation type="journal article" date="2019" name="Int. J. Syst. Evol. Microbiol.">
        <title>The Global Catalogue of Microorganisms (GCM) 10K type strain sequencing project: providing services to taxonomists for standard genome sequencing and annotation.</title>
        <authorList>
            <consortium name="The Broad Institute Genomics Platform"/>
            <consortium name="The Broad Institute Genome Sequencing Center for Infectious Disease"/>
            <person name="Wu L."/>
            <person name="Ma J."/>
        </authorList>
    </citation>
    <scope>NUCLEOTIDE SEQUENCE [LARGE SCALE GENOMIC DNA]</scope>
    <source>
        <strain evidence="2">KCTC 52607</strain>
    </source>
</reference>
<protein>
    <submittedName>
        <fullName evidence="1">Thermonuclease family protein</fullName>
    </submittedName>
</protein>
<comment type="caution">
    <text evidence="1">The sequence shown here is derived from an EMBL/GenBank/DDBJ whole genome shotgun (WGS) entry which is preliminary data.</text>
</comment>
<proteinExistence type="predicted"/>
<sequence length="137" mass="14715">MAASVIAAGQTFTCTPVRVWDGDGPVWCAEGPRLRIAGIAAREMNGTCRAHHPCPRSSGIQARDALVQILGGSRGTASTGHVLVRGPRLTCRSEGPAEGNRTAAWCRLPSGTDLSCAMIRTRTVLRWDRYWKGPACR</sequence>
<evidence type="ECO:0000313" key="2">
    <source>
        <dbReference type="Proteomes" id="UP001595456"/>
    </source>
</evidence>
<dbReference type="InterPro" id="IPR035437">
    <property type="entry name" value="SNase_OB-fold_sf"/>
</dbReference>
<dbReference type="EMBL" id="JBHRST010000010">
    <property type="protein sequence ID" value="MFC3097926.1"/>
    <property type="molecule type" value="Genomic_DNA"/>
</dbReference>
<dbReference type="Proteomes" id="UP001595456">
    <property type="component" value="Unassembled WGS sequence"/>
</dbReference>
<organism evidence="1 2">
    <name type="scientific">Alteraurantiacibacter palmitatis</name>
    <dbReference type="NCBI Taxonomy" id="2054628"/>
    <lineage>
        <taxon>Bacteria</taxon>
        <taxon>Pseudomonadati</taxon>
        <taxon>Pseudomonadota</taxon>
        <taxon>Alphaproteobacteria</taxon>
        <taxon>Sphingomonadales</taxon>
        <taxon>Erythrobacteraceae</taxon>
        <taxon>Alteraurantiacibacter</taxon>
    </lineage>
</organism>
<accession>A0ABV7E7I1</accession>
<dbReference type="RefSeq" id="WP_336926724.1">
    <property type="nucleotide sequence ID" value="NZ_JBANRO010000009.1"/>
</dbReference>
<name>A0ABV7E7I1_9SPHN</name>